<dbReference type="InterPro" id="IPR008207">
    <property type="entry name" value="Sig_transdc_His_kin_Hpt_dom"/>
</dbReference>
<organism evidence="20 21">
    <name type="scientific">Photobacterium halotolerans</name>
    <dbReference type="NCBI Taxonomy" id="265726"/>
    <lineage>
        <taxon>Bacteria</taxon>
        <taxon>Pseudomonadati</taxon>
        <taxon>Pseudomonadota</taxon>
        <taxon>Gammaproteobacteria</taxon>
        <taxon>Vibrionales</taxon>
        <taxon>Vibrionaceae</taxon>
        <taxon>Photobacterium</taxon>
    </lineage>
</organism>
<feature type="domain" description="HPt" evidence="19">
    <location>
        <begin position="816"/>
        <end position="912"/>
    </location>
</feature>
<keyword evidence="5 15" id="KW-0597">Phosphoprotein</keyword>
<dbReference type="Proteomes" id="UP000033633">
    <property type="component" value="Unassembled WGS sequence"/>
</dbReference>
<dbReference type="PANTHER" id="PTHR45339:SF1">
    <property type="entry name" value="HYBRID SIGNAL TRANSDUCTION HISTIDINE KINASE J"/>
    <property type="match status" value="1"/>
</dbReference>
<dbReference type="Gene3D" id="1.10.287.130">
    <property type="match status" value="1"/>
</dbReference>
<evidence type="ECO:0000259" key="18">
    <source>
        <dbReference type="PROSITE" id="PS50110"/>
    </source>
</evidence>
<dbReference type="Gene3D" id="6.10.340.10">
    <property type="match status" value="1"/>
</dbReference>
<dbReference type="InterPro" id="IPR036890">
    <property type="entry name" value="HATPase_C_sf"/>
</dbReference>
<dbReference type="PROSITE" id="PS50894">
    <property type="entry name" value="HPT"/>
    <property type="match status" value="1"/>
</dbReference>
<keyword evidence="4" id="KW-1003">Cell membrane</keyword>
<dbReference type="PROSITE" id="PS50110">
    <property type="entry name" value="RESPONSE_REGULATORY"/>
    <property type="match status" value="1"/>
</dbReference>
<dbReference type="SMART" id="SM00387">
    <property type="entry name" value="HATPase_c"/>
    <property type="match status" value="1"/>
</dbReference>
<dbReference type="GO" id="GO:0005886">
    <property type="term" value="C:plasma membrane"/>
    <property type="evidence" value="ECO:0007669"/>
    <property type="project" value="UniProtKB-SubCell"/>
</dbReference>
<evidence type="ECO:0000256" key="6">
    <source>
        <dbReference type="ARBA" id="ARBA00022679"/>
    </source>
</evidence>
<dbReference type="SUPFAM" id="SSF52172">
    <property type="entry name" value="CheY-like"/>
    <property type="match status" value="1"/>
</dbReference>
<dbReference type="STRING" id="265726.KY46_20565"/>
<evidence type="ECO:0000256" key="13">
    <source>
        <dbReference type="ARBA" id="ARBA00023136"/>
    </source>
</evidence>
<dbReference type="Gene3D" id="3.40.50.2300">
    <property type="match status" value="1"/>
</dbReference>
<dbReference type="AlphaFoldDB" id="A0A0F5V8L5"/>
<comment type="subcellular location">
    <subcellularLocation>
        <location evidence="2">Cell membrane</location>
        <topology evidence="2">Multi-pass membrane protein</topology>
    </subcellularLocation>
</comment>
<keyword evidence="21" id="KW-1185">Reference proteome</keyword>
<proteinExistence type="predicted"/>
<dbReference type="InterPro" id="IPR036641">
    <property type="entry name" value="HPT_dom_sf"/>
</dbReference>
<dbReference type="InterPro" id="IPR001789">
    <property type="entry name" value="Sig_transdc_resp-reg_receiver"/>
</dbReference>
<evidence type="ECO:0000313" key="20">
    <source>
        <dbReference type="EMBL" id="KKC98071.1"/>
    </source>
</evidence>
<protein>
    <recommendedName>
        <fullName evidence="3">histidine kinase</fullName>
        <ecNumber evidence="3">2.7.13.3</ecNumber>
    </recommendedName>
</protein>
<feature type="transmembrane region" description="Helical" evidence="16">
    <location>
        <begin position="12"/>
        <end position="30"/>
    </location>
</feature>
<dbReference type="InterPro" id="IPR003661">
    <property type="entry name" value="HisK_dim/P_dom"/>
</dbReference>
<evidence type="ECO:0000259" key="17">
    <source>
        <dbReference type="PROSITE" id="PS50109"/>
    </source>
</evidence>
<dbReference type="GO" id="GO:0000155">
    <property type="term" value="F:phosphorelay sensor kinase activity"/>
    <property type="evidence" value="ECO:0007669"/>
    <property type="project" value="InterPro"/>
</dbReference>
<gene>
    <name evidence="20" type="ORF">KY46_20565</name>
</gene>
<feature type="transmembrane region" description="Helical" evidence="16">
    <location>
        <begin position="293"/>
        <end position="315"/>
    </location>
</feature>
<evidence type="ECO:0000256" key="1">
    <source>
        <dbReference type="ARBA" id="ARBA00000085"/>
    </source>
</evidence>
<keyword evidence="8" id="KW-0547">Nucleotide-binding</keyword>
<keyword evidence="10" id="KW-0067">ATP-binding</keyword>
<dbReference type="PRINTS" id="PR00344">
    <property type="entry name" value="BCTRLSENSOR"/>
</dbReference>
<evidence type="ECO:0000256" key="10">
    <source>
        <dbReference type="ARBA" id="ARBA00022840"/>
    </source>
</evidence>
<keyword evidence="12" id="KW-0902">Two-component regulatory system</keyword>
<dbReference type="GO" id="GO:0005524">
    <property type="term" value="F:ATP binding"/>
    <property type="evidence" value="ECO:0007669"/>
    <property type="project" value="UniProtKB-KW"/>
</dbReference>
<dbReference type="PATRIC" id="fig|265726.11.peg.2921"/>
<dbReference type="Gene3D" id="3.30.565.10">
    <property type="entry name" value="Histidine kinase-like ATPase, C-terminal domain"/>
    <property type="match status" value="1"/>
</dbReference>
<keyword evidence="13 16" id="KW-0472">Membrane</keyword>
<dbReference type="CDD" id="cd16922">
    <property type="entry name" value="HATPase_EvgS-ArcB-TorS-like"/>
    <property type="match status" value="1"/>
</dbReference>
<evidence type="ECO:0000256" key="14">
    <source>
        <dbReference type="PROSITE-ProRule" id="PRU00110"/>
    </source>
</evidence>
<keyword evidence="9" id="KW-0418">Kinase</keyword>
<evidence type="ECO:0000256" key="11">
    <source>
        <dbReference type="ARBA" id="ARBA00022989"/>
    </source>
</evidence>
<feature type="modified residue" description="Phosphohistidine" evidence="14">
    <location>
        <position position="855"/>
    </location>
</feature>
<dbReference type="SUPFAM" id="SSF47384">
    <property type="entry name" value="Homodimeric domain of signal transducing histidine kinase"/>
    <property type="match status" value="1"/>
</dbReference>
<accession>A0A0F5V8L5</accession>
<dbReference type="SMART" id="SM00388">
    <property type="entry name" value="HisKA"/>
    <property type="match status" value="1"/>
</dbReference>
<dbReference type="EMBL" id="JWYV01000027">
    <property type="protein sequence ID" value="KKC98071.1"/>
    <property type="molecule type" value="Genomic_DNA"/>
</dbReference>
<evidence type="ECO:0000313" key="21">
    <source>
        <dbReference type="Proteomes" id="UP000033633"/>
    </source>
</evidence>
<evidence type="ECO:0000256" key="9">
    <source>
        <dbReference type="ARBA" id="ARBA00022777"/>
    </source>
</evidence>
<evidence type="ECO:0000256" key="2">
    <source>
        <dbReference type="ARBA" id="ARBA00004651"/>
    </source>
</evidence>
<dbReference type="Gene3D" id="1.20.120.160">
    <property type="entry name" value="HPT domain"/>
    <property type="match status" value="1"/>
</dbReference>
<dbReference type="SUPFAM" id="SSF55874">
    <property type="entry name" value="ATPase domain of HSP90 chaperone/DNA topoisomerase II/histidine kinase"/>
    <property type="match status" value="1"/>
</dbReference>
<dbReference type="Pfam" id="PF00512">
    <property type="entry name" value="HisKA"/>
    <property type="match status" value="1"/>
</dbReference>
<dbReference type="Pfam" id="PF02518">
    <property type="entry name" value="HATPase_c"/>
    <property type="match status" value="1"/>
</dbReference>
<dbReference type="Pfam" id="PF01627">
    <property type="entry name" value="Hpt"/>
    <property type="match status" value="1"/>
</dbReference>
<evidence type="ECO:0000256" key="15">
    <source>
        <dbReference type="PROSITE-ProRule" id="PRU00169"/>
    </source>
</evidence>
<dbReference type="InterPro" id="IPR005467">
    <property type="entry name" value="His_kinase_dom"/>
</dbReference>
<dbReference type="CDD" id="cd17546">
    <property type="entry name" value="REC_hyHK_CKI1_RcsC-like"/>
    <property type="match status" value="1"/>
</dbReference>
<dbReference type="InterPro" id="IPR004358">
    <property type="entry name" value="Sig_transdc_His_kin-like_C"/>
</dbReference>
<keyword evidence="7 16" id="KW-0812">Transmembrane</keyword>
<dbReference type="CDD" id="cd00082">
    <property type="entry name" value="HisKA"/>
    <property type="match status" value="1"/>
</dbReference>
<evidence type="ECO:0000256" key="7">
    <source>
        <dbReference type="ARBA" id="ARBA00022692"/>
    </source>
</evidence>
<reference evidence="20 21" key="1">
    <citation type="submission" date="2014-12" db="EMBL/GenBank/DDBJ databases">
        <title>Mercury Reductase activity and rhizosphere competence traits in the genome of root associated Photobacterium halotolerans MELD1.</title>
        <authorList>
            <person name="Mathew D.C."/>
            <person name="Huang C.-C."/>
        </authorList>
    </citation>
    <scope>NUCLEOTIDE SEQUENCE [LARGE SCALE GENOMIC DNA]</scope>
    <source>
        <strain evidence="20 21">MELD1</strain>
    </source>
</reference>
<evidence type="ECO:0000259" key="19">
    <source>
        <dbReference type="PROSITE" id="PS50894"/>
    </source>
</evidence>
<sequence length="915" mass="102663">MRIVPNRIKPILLVSMLAVGILPAYIYGWISSEKLNDVALDRIADGINARNNIVAQSLDQTHRLRLKNLDLLSHSPVFSRPPEEIGQFFYNFGQTDSSFAAMHQVREKNDGYYLNATSSQGLTIDEIGAPDLETINKTLARESTYISHPWIKNGELTVFLAKKIKQQPDGFLLIEYKMDDIKQQLNQLGSEVAPSDNVYLTDIDGKLLLSSHATEQSLHHFKQFYKANLIPGSGAMSSFFPFKPGINNYSDDDDEAMIAAVVPSQIKDAEGMPVWSLITITSQDSAISIIDELHHFFLLALAMISVFILLLAIALTKRITGPIAKLTRFASQFRLGDYQPNPSFEGPYEFQLLNDALNQGVDKISADTKRLNQALEKAKSADKAKSAFLANLSHEIRTPMNGMLGLSQLLLKTKLTSEQEHHLNTLLDSGKHMMSLLNDILDFSKIEQGKLKLDKTHFCFTDLIGTIESTYYSLAKEKGLTFNIDCGFDQRTWFYADKSRIRQILFNLISNAIKFTDKGHVRVRMRRTLLTGEQKQQLTIVAEDTGIGIAPERAALVFDPFAQAEVSTSRRYGGTGLGLSIVKQLAELMGGNVELTSEPGIGTTVTVNLCLDTGTPQEELVENLEIDREAFAGLHVLVVEDNHLNILIMESFLQQWGFYTHTAENGLEALDMMQRQSYDLILMDNHMPVMDGLESTRRIRALPEPYCIVPIFACTADAFEETQKNMLDAGVDCVITKPLDERKLLDALQRFRHRIDYMAYLRRHTFQQPDFRDQPVLTDPPTPLSQIPSADDLSGFDLDQISQIDMEALLELLDQDRSMIAHFLTVFADDHHDYDQKIRHAIQDNDLEQAMLLSHTLKGASASLCANRVSHSARIVEKQLKSAQIPSESELDEISKALSALCHEIRSQQQTVDIG</sequence>
<dbReference type="PANTHER" id="PTHR45339">
    <property type="entry name" value="HYBRID SIGNAL TRANSDUCTION HISTIDINE KINASE J"/>
    <property type="match status" value="1"/>
</dbReference>
<evidence type="ECO:0000256" key="5">
    <source>
        <dbReference type="ARBA" id="ARBA00022553"/>
    </source>
</evidence>
<feature type="modified residue" description="4-aspartylphosphate" evidence="15">
    <location>
        <position position="684"/>
    </location>
</feature>
<name>A0A0F5V8L5_9GAMM</name>
<dbReference type="EC" id="2.7.13.3" evidence="3"/>
<dbReference type="FunFam" id="3.30.565.10:FF:000010">
    <property type="entry name" value="Sensor histidine kinase RcsC"/>
    <property type="match status" value="1"/>
</dbReference>
<evidence type="ECO:0000256" key="4">
    <source>
        <dbReference type="ARBA" id="ARBA00022475"/>
    </source>
</evidence>
<dbReference type="InterPro" id="IPR011006">
    <property type="entry name" value="CheY-like_superfamily"/>
</dbReference>
<dbReference type="FunFam" id="1.10.287.130:FF:000004">
    <property type="entry name" value="Ethylene receptor 1"/>
    <property type="match status" value="1"/>
</dbReference>
<dbReference type="PROSITE" id="PS50109">
    <property type="entry name" value="HIS_KIN"/>
    <property type="match status" value="1"/>
</dbReference>
<feature type="domain" description="Response regulatory" evidence="18">
    <location>
        <begin position="635"/>
        <end position="752"/>
    </location>
</feature>
<dbReference type="InterPro" id="IPR003594">
    <property type="entry name" value="HATPase_dom"/>
</dbReference>
<dbReference type="Pfam" id="PF00072">
    <property type="entry name" value="Response_reg"/>
    <property type="match status" value="1"/>
</dbReference>
<dbReference type="OrthoDB" id="9810730at2"/>
<keyword evidence="11 16" id="KW-1133">Transmembrane helix</keyword>
<dbReference type="SUPFAM" id="SSF47226">
    <property type="entry name" value="Histidine-containing phosphotransfer domain, HPT domain"/>
    <property type="match status" value="1"/>
</dbReference>
<evidence type="ECO:0000256" key="3">
    <source>
        <dbReference type="ARBA" id="ARBA00012438"/>
    </source>
</evidence>
<dbReference type="SMART" id="SM00448">
    <property type="entry name" value="REC"/>
    <property type="match status" value="1"/>
</dbReference>
<evidence type="ECO:0000256" key="12">
    <source>
        <dbReference type="ARBA" id="ARBA00023012"/>
    </source>
</evidence>
<evidence type="ECO:0000256" key="16">
    <source>
        <dbReference type="SAM" id="Phobius"/>
    </source>
</evidence>
<feature type="domain" description="Histidine kinase" evidence="17">
    <location>
        <begin position="391"/>
        <end position="613"/>
    </location>
</feature>
<keyword evidence="6" id="KW-0808">Transferase</keyword>
<comment type="caution">
    <text evidence="20">The sequence shown here is derived from an EMBL/GenBank/DDBJ whole genome shotgun (WGS) entry which is preliminary data.</text>
</comment>
<evidence type="ECO:0000256" key="8">
    <source>
        <dbReference type="ARBA" id="ARBA00022741"/>
    </source>
</evidence>
<dbReference type="InterPro" id="IPR036097">
    <property type="entry name" value="HisK_dim/P_sf"/>
</dbReference>
<comment type="catalytic activity">
    <reaction evidence="1">
        <text>ATP + protein L-histidine = ADP + protein N-phospho-L-histidine.</text>
        <dbReference type="EC" id="2.7.13.3"/>
    </reaction>
</comment>